<dbReference type="InterPro" id="IPR005629">
    <property type="entry name" value="Skn1/Kre6/Sbg1"/>
</dbReference>
<evidence type="ECO:0000256" key="7">
    <source>
        <dbReference type="ARBA" id="ARBA00023157"/>
    </source>
</evidence>
<accession>A0A7S1BHS0</accession>
<dbReference type="PANTHER" id="PTHR31361">
    <property type="entry name" value="BETA-GLUCAN SYNTHESIS-ASSOCIATED PROTEIN KRE6-RELATED"/>
    <property type="match status" value="1"/>
</dbReference>
<comment type="similarity">
    <text evidence="2">Belongs to the SKN1/KRE6 family.</text>
</comment>
<dbReference type="GO" id="GO:0015926">
    <property type="term" value="F:glucosidase activity"/>
    <property type="evidence" value="ECO:0007669"/>
    <property type="project" value="TreeGrafter"/>
</dbReference>
<dbReference type="EMBL" id="HBFR01019357">
    <property type="protein sequence ID" value="CAD8886824.1"/>
    <property type="molecule type" value="Transcribed_RNA"/>
</dbReference>
<organism evidence="12">
    <name type="scientific">Corethron hystrix</name>
    <dbReference type="NCBI Taxonomy" id="216773"/>
    <lineage>
        <taxon>Eukaryota</taxon>
        <taxon>Sar</taxon>
        <taxon>Stramenopiles</taxon>
        <taxon>Ochrophyta</taxon>
        <taxon>Bacillariophyta</taxon>
        <taxon>Coscinodiscophyceae</taxon>
        <taxon>Corethrophycidae</taxon>
        <taxon>Corethrales</taxon>
        <taxon>Corethraceae</taxon>
        <taxon>Corethron</taxon>
    </lineage>
</organism>
<dbReference type="AlphaFoldDB" id="A0A7S1BHS0"/>
<dbReference type="PROSITE" id="PS51762">
    <property type="entry name" value="GH16_2"/>
    <property type="match status" value="1"/>
</dbReference>
<keyword evidence="4" id="KW-0735">Signal-anchor</keyword>
<dbReference type="PANTHER" id="PTHR31361:SF1">
    <property type="entry name" value="BETA-GLUCAN SYNTHESIS-ASSOCIATED PROTEIN KRE6-RELATED"/>
    <property type="match status" value="1"/>
</dbReference>
<reference evidence="12" key="1">
    <citation type="submission" date="2021-01" db="EMBL/GenBank/DDBJ databases">
        <authorList>
            <person name="Corre E."/>
            <person name="Pelletier E."/>
            <person name="Niang G."/>
            <person name="Scheremetjew M."/>
            <person name="Finn R."/>
            <person name="Kale V."/>
            <person name="Holt S."/>
            <person name="Cochrane G."/>
            <person name="Meng A."/>
            <person name="Brown T."/>
            <person name="Cohen L."/>
        </authorList>
    </citation>
    <scope>NUCLEOTIDE SEQUENCE</scope>
    <source>
        <strain evidence="12">308</strain>
    </source>
</reference>
<comment type="subcellular location">
    <subcellularLocation>
        <location evidence="1">Membrane</location>
        <topology evidence="1">Single-pass type II membrane protein</topology>
    </subcellularLocation>
</comment>
<evidence type="ECO:0000256" key="8">
    <source>
        <dbReference type="ARBA" id="ARBA00023180"/>
    </source>
</evidence>
<evidence type="ECO:0000256" key="6">
    <source>
        <dbReference type="ARBA" id="ARBA00023136"/>
    </source>
</evidence>
<dbReference type="PROSITE" id="PS00022">
    <property type="entry name" value="EGF_1"/>
    <property type="match status" value="1"/>
</dbReference>
<sequence>MPPAGHAVPSPLRRRTVVPRGKSFLSSVVTTAVAVACARSLRPAGAAWIDPDTPSEFHSTASFVDGSKYRLVMSDEFNVDGRTFTDGDDPAWTALDKHDDIMDNSGFGSLHYYNSSAVSTAGGYLNIAARIGKTTWLSQDPVNKTIHEESRNYVSGMLQGWNKFCFTGGIVEVEVVLPGNPHIGGLWPAVWLLGNLGRATYMASTNRVWPWSYNKCDREKQPAQELSACNVDSHYGLHKNQGRGSTEIDIIESMSGKVGEIPETDPPISNPYADMTLQSAPGITVRRPTEGHLPARVETTGEYGYPMSLPQNWYEGLIYGNETSMNPYFYGTYLAPTKPEEPVQRSKKQAYQADALAAMFQLFPQHFRKTHKFRLEWQPGRDGRIDWYGQVPSKDDAAPPEWIHGYTIHDEFVRNQTGAQIPAEPSYLIMNIALSSNWGFPYDIKPTCKRCYDCDNPRCACALQPGFCDMMRSGNADMLIDSVRVYQNDDDSAHVGEPHTLGCDPPNYPTREFIAGHSYRYMRRWPGYDDRKPMKKIVVGGGSCEDDADCGTLHRGQCVPDAYRGLFAARGSKSRNTCVCEDGFVGPRCLTISYKDDAPGAYEIKQEQNSLATVAEVYLPMPLLLSFLCIVIMFTASMAWQIYCRKMPIKYNKDGDIIPMSPFLKRPQFRPTGDENDDERVTLITGRSV</sequence>
<dbReference type="GO" id="GO:0005886">
    <property type="term" value="C:plasma membrane"/>
    <property type="evidence" value="ECO:0007669"/>
    <property type="project" value="TreeGrafter"/>
</dbReference>
<dbReference type="SUPFAM" id="SSF49899">
    <property type="entry name" value="Concanavalin A-like lectins/glucanases"/>
    <property type="match status" value="1"/>
</dbReference>
<keyword evidence="8" id="KW-0325">Glycoprotein</keyword>
<dbReference type="InterPro" id="IPR013320">
    <property type="entry name" value="ConA-like_dom_sf"/>
</dbReference>
<proteinExistence type="inferred from homology"/>
<keyword evidence="3 10" id="KW-0812">Transmembrane</keyword>
<gene>
    <name evidence="12" type="ORF">CHYS00102_LOCUS14022</name>
</gene>
<keyword evidence="7" id="KW-1015">Disulfide bond</keyword>
<evidence type="ECO:0000259" key="11">
    <source>
        <dbReference type="PROSITE" id="PS51762"/>
    </source>
</evidence>
<evidence type="ECO:0000256" key="4">
    <source>
        <dbReference type="ARBA" id="ARBA00022968"/>
    </source>
</evidence>
<dbReference type="Pfam" id="PF03935">
    <property type="entry name" value="SKN1_KRE6_Sbg1"/>
    <property type="match status" value="1"/>
</dbReference>
<name>A0A7S1BHS0_9STRA</name>
<evidence type="ECO:0000256" key="10">
    <source>
        <dbReference type="SAM" id="Phobius"/>
    </source>
</evidence>
<evidence type="ECO:0000256" key="2">
    <source>
        <dbReference type="ARBA" id="ARBA00010962"/>
    </source>
</evidence>
<evidence type="ECO:0000256" key="9">
    <source>
        <dbReference type="ARBA" id="ARBA00023316"/>
    </source>
</evidence>
<protein>
    <recommendedName>
        <fullName evidence="11">GH16 domain-containing protein</fullName>
    </recommendedName>
</protein>
<dbReference type="PROSITE" id="PS01186">
    <property type="entry name" value="EGF_2"/>
    <property type="match status" value="1"/>
</dbReference>
<dbReference type="GO" id="GO:0006078">
    <property type="term" value="P:(1-&gt;6)-beta-D-glucan biosynthetic process"/>
    <property type="evidence" value="ECO:0007669"/>
    <property type="project" value="TreeGrafter"/>
</dbReference>
<dbReference type="GO" id="GO:0071555">
    <property type="term" value="P:cell wall organization"/>
    <property type="evidence" value="ECO:0007669"/>
    <property type="project" value="UniProtKB-KW"/>
</dbReference>
<dbReference type="InterPro" id="IPR000742">
    <property type="entry name" value="EGF"/>
</dbReference>
<dbReference type="GO" id="GO:0005789">
    <property type="term" value="C:endoplasmic reticulum membrane"/>
    <property type="evidence" value="ECO:0007669"/>
    <property type="project" value="TreeGrafter"/>
</dbReference>
<evidence type="ECO:0000256" key="5">
    <source>
        <dbReference type="ARBA" id="ARBA00022989"/>
    </source>
</evidence>
<evidence type="ECO:0000256" key="3">
    <source>
        <dbReference type="ARBA" id="ARBA00022692"/>
    </source>
</evidence>
<feature type="transmembrane region" description="Helical" evidence="10">
    <location>
        <begin position="617"/>
        <end position="643"/>
    </location>
</feature>
<keyword evidence="5 10" id="KW-1133">Transmembrane helix</keyword>
<keyword evidence="6 10" id="KW-0472">Membrane</keyword>
<keyword evidence="9" id="KW-0961">Cell wall biogenesis/degradation</keyword>
<evidence type="ECO:0000313" key="12">
    <source>
        <dbReference type="EMBL" id="CAD8886824.1"/>
    </source>
</evidence>
<evidence type="ECO:0000256" key="1">
    <source>
        <dbReference type="ARBA" id="ARBA00004606"/>
    </source>
</evidence>
<dbReference type="Gene3D" id="2.60.120.200">
    <property type="match status" value="1"/>
</dbReference>
<feature type="domain" description="GH16" evidence="11">
    <location>
        <begin position="46"/>
        <end position="491"/>
    </location>
</feature>
<dbReference type="InterPro" id="IPR000757">
    <property type="entry name" value="Beta-glucanase-like"/>
</dbReference>